<dbReference type="AlphaFoldDB" id="A0A1B0B314"/>
<dbReference type="Proteomes" id="UP000092460">
    <property type="component" value="Unassembled WGS sequence"/>
</dbReference>
<reference evidence="4" key="1">
    <citation type="submission" date="2015-01" db="EMBL/GenBank/DDBJ databases">
        <authorList>
            <person name="Aksoy S."/>
            <person name="Warren W."/>
            <person name="Wilson R.K."/>
        </authorList>
    </citation>
    <scope>NUCLEOTIDE SEQUENCE [LARGE SCALE GENOMIC DNA]</scope>
    <source>
        <strain evidence="4">IAEA</strain>
    </source>
</reference>
<protein>
    <submittedName>
        <fullName evidence="3">Uncharacterized protein</fullName>
    </submittedName>
</protein>
<accession>A0A1B0B314</accession>
<dbReference type="EMBL" id="JXJN01007754">
    <property type="status" value="NOT_ANNOTATED_CDS"/>
    <property type="molecule type" value="Genomic_DNA"/>
</dbReference>
<evidence type="ECO:0000256" key="2">
    <source>
        <dbReference type="SAM" id="Phobius"/>
    </source>
</evidence>
<keyword evidence="2" id="KW-0472">Membrane</keyword>
<feature type="region of interest" description="Disordered" evidence="1">
    <location>
        <begin position="32"/>
        <end position="62"/>
    </location>
</feature>
<evidence type="ECO:0000256" key="1">
    <source>
        <dbReference type="SAM" id="MobiDB-lite"/>
    </source>
</evidence>
<dbReference type="EnsemblMetazoa" id="GPPI017234-RA">
    <property type="protein sequence ID" value="GPPI017234-PA"/>
    <property type="gene ID" value="GPPI017234"/>
</dbReference>
<dbReference type="VEuPathDB" id="VectorBase:GPPI017234"/>
<proteinExistence type="predicted"/>
<evidence type="ECO:0000313" key="4">
    <source>
        <dbReference type="Proteomes" id="UP000092460"/>
    </source>
</evidence>
<sequence>MGIFVAIVVFPWLYITTLLHLAIVVYGGGGGGDVHQQSASDEDGPTRLEPNGAHPPFQGAFY</sequence>
<name>A0A1B0B314_9MUSC</name>
<keyword evidence="2" id="KW-1133">Transmembrane helix</keyword>
<organism evidence="3 4">
    <name type="scientific">Glossina palpalis gambiensis</name>
    <dbReference type="NCBI Taxonomy" id="67801"/>
    <lineage>
        <taxon>Eukaryota</taxon>
        <taxon>Metazoa</taxon>
        <taxon>Ecdysozoa</taxon>
        <taxon>Arthropoda</taxon>
        <taxon>Hexapoda</taxon>
        <taxon>Insecta</taxon>
        <taxon>Pterygota</taxon>
        <taxon>Neoptera</taxon>
        <taxon>Endopterygota</taxon>
        <taxon>Diptera</taxon>
        <taxon>Brachycera</taxon>
        <taxon>Muscomorpha</taxon>
        <taxon>Hippoboscoidea</taxon>
        <taxon>Glossinidae</taxon>
        <taxon>Glossina</taxon>
    </lineage>
</organism>
<reference evidence="3" key="2">
    <citation type="submission" date="2020-05" db="UniProtKB">
        <authorList>
            <consortium name="EnsemblMetazoa"/>
        </authorList>
    </citation>
    <scope>IDENTIFICATION</scope>
    <source>
        <strain evidence="3">IAEA</strain>
    </source>
</reference>
<feature type="transmembrane region" description="Helical" evidence="2">
    <location>
        <begin position="6"/>
        <end position="27"/>
    </location>
</feature>
<keyword evidence="4" id="KW-1185">Reference proteome</keyword>
<keyword evidence="2" id="KW-0812">Transmembrane</keyword>
<evidence type="ECO:0000313" key="3">
    <source>
        <dbReference type="EnsemblMetazoa" id="GPPI017234-PA"/>
    </source>
</evidence>